<name>A0A1M6AP69_9FLAO</name>
<dbReference type="STRING" id="579105.SAMN04488096_101373"/>
<evidence type="ECO:0000313" key="2">
    <source>
        <dbReference type="EMBL" id="SHI38262.1"/>
    </source>
</evidence>
<dbReference type="EMBL" id="FQYY01000001">
    <property type="protein sequence ID" value="SHI38262.1"/>
    <property type="molecule type" value="Genomic_DNA"/>
</dbReference>
<reference evidence="2 3" key="1">
    <citation type="submission" date="2016-11" db="EMBL/GenBank/DDBJ databases">
        <authorList>
            <person name="Jaros S."/>
            <person name="Januszkiewicz K."/>
            <person name="Wedrychowicz H."/>
        </authorList>
    </citation>
    <scope>NUCLEOTIDE SEQUENCE [LARGE SCALE GENOMIC DNA]</scope>
    <source>
        <strain evidence="2 3">DSM 21425</strain>
    </source>
</reference>
<accession>A0A1M6AP69</accession>
<keyword evidence="3" id="KW-1185">Reference proteome</keyword>
<sequence>MKNFNIELKWAAIFSVISLIWMYVEKSLGWHSDAIFKHQIFTNLIIIPLLFIIILTLGLREKRKVRYNYSMTWEQGLICGGVISVIICILTPLLQYNFAEVISPDYFDLAAKQLSERGGTSLKSAQDIYNLKANIIDAIVFNLAMGIVTSAIIAAILKKPAPKN</sequence>
<feature type="transmembrane region" description="Helical" evidence="1">
    <location>
        <begin position="139"/>
        <end position="157"/>
    </location>
</feature>
<evidence type="ECO:0000313" key="3">
    <source>
        <dbReference type="Proteomes" id="UP000184225"/>
    </source>
</evidence>
<dbReference type="InterPro" id="IPR025250">
    <property type="entry name" value="DUF4199"/>
</dbReference>
<dbReference type="Proteomes" id="UP000184225">
    <property type="component" value="Unassembled WGS sequence"/>
</dbReference>
<proteinExistence type="predicted"/>
<feature type="transmembrane region" description="Helical" evidence="1">
    <location>
        <begin position="36"/>
        <end position="57"/>
    </location>
</feature>
<keyword evidence="1" id="KW-0812">Transmembrane</keyword>
<evidence type="ECO:0000256" key="1">
    <source>
        <dbReference type="SAM" id="Phobius"/>
    </source>
</evidence>
<dbReference type="RefSeq" id="WP_073147643.1">
    <property type="nucleotide sequence ID" value="NZ_FQYY01000001.1"/>
</dbReference>
<gene>
    <name evidence="2" type="ORF">SAMN04488096_101373</name>
</gene>
<evidence type="ECO:0008006" key="4">
    <source>
        <dbReference type="Google" id="ProtNLM"/>
    </source>
</evidence>
<keyword evidence="1" id="KW-0472">Membrane</keyword>
<dbReference type="AlphaFoldDB" id="A0A1M6AP69"/>
<dbReference type="Pfam" id="PF13858">
    <property type="entry name" value="DUF4199"/>
    <property type="match status" value="1"/>
</dbReference>
<keyword evidence="1" id="KW-1133">Transmembrane helix</keyword>
<feature type="transmembrane region" description="Helical" evidence="1">
    <location>
        <begin position="7"/>
        <end position="24"/>
    </location>
</feature>
<dbReference type="OrthoDB" id="5766000at2"/>
<feature type="transmembrane region" description="Helical" evidence="1">
    <location>
        <begin position="77"/>
        <end position="98"/>
    </location>
</feature>
<organism evidence="2 3">
    <name type="scientific">Mesonia phycicola</name>
    <dbReference type="NCBI Taxonomy" id="579105"/>
    <lineage>
        <taxon>Bacteria</taxon>
        <taxon>Pseudomonadati</taxon>
        <taxon>Bacteroidota</taxon>
        <taxon>Flavobacteriia</taxon>
        <taxon>Flavobacteriales</taxon>
        <taxon>Flavobacteriaceae</taxon>
        <taxon>Mesonia</taxon>
    </lineage>
</organism>
<protein>
    <recommendedName>
        <fullName evidence="4">DUF4199 domain-containing protein</fullName>
    </recommendedName>
</protein>